<keyword evidence="3" id="KW-1185">Reference proteome</keyword>
<proteinExistence type="predicted"/>
<dbReference type="InParanoid" id="A0A165B664"/>
<feature type="region of interest" description="Disordered" evidence="1">
    <location>
        <begin position="118"/>
        <end position="147"/>
    </location>
</feature>
<dbReference type="AlphaFoldDB" id="A0A165B664"/>
<gene>
    <name evidence="2" type="ORF">EXIGLDRAFT_846069</name>
</gene>
<feature type="compositionally biased region" description="Polar residues" evidence="1">
    <location>
        <begin position="120"/>
        <end position="136"/>
    </location>
</feature>
<reference evidence="2 3" key="1">
    <citation type="journal article" date="2016" name="Mol. Biol. Evol.">
        <title>Comparative Genomics of Early-Diverging Mushroom-Forming Fungi Provides Insights into the Origins of Lignocellulose Decay Capabilities.</title>
        <authorList>
            <person name="Nagy L.G."/>
            <person name="Riley R."/>
            <person name="Tritt A."/>
            <person name="Adam C."/>
            <person name="Daum C."/>
            <person name="Floudas D."/>
            <person name="Sun H."/>
            <person name="Yadav J.S."/>
            <person name="Pangilinan J."/>
            <person name="Larsson K.H."/>
            <person name="Matsuura K."/>
            <person name="Barry K."/>
            <person name="Labutti K."/>
            <person name="Kuo R."/>
            <person name="Ohm R.A."/>
            <person name="Bhattacharya S.S."/>
            <person name="Shirouzu T."/>
            <person name="Yoshinaga Y."/>
            <person name="Martin F.M."/>
            <person name="Grigoriev I.V."/>
            <person name="Hibbett D.S."/>
        </authorList>
    </citation>
    <scope>NUCLEOTIDE SEQUENCE [LARGE SCALE GENOMIC DNA]</scope>
    <source>
        <strain evidence="2 3">HHB12029</strain>
    </source>
</reference>
<sequence length="147" mass="16173">MNDKLVLDVLCRGPETYRTRFIRLHARFCDDATRRVEVARAIRRHAVSSDTRGCSTLGGANVTLKSTSRPESSAEWTTYCAWRPYTDSRARNSEGSATPKRSAALAIGSARNRGMCDATDAQSVAKTRPCRSSNDTASRRGALIMDD</sequence>
<evidence type="ECO:0000256" key="1">
    <source>
        <dbReference type="SAM" id="MobiDB-lite"/>
    </source>
</evidence>
<dbReference type="EMBL" id="KV426546">
    <property type="protein sequence ID" value="KZV79905.1"/>
    <property type="molecule type" value="Genomic_DNA"/>
</dbReference>
<dbReference type="Proteomes" id="UP000077266">
    <property type="component" value="Unassembled WGS sequence"/>
</dbReference>
<accession>A0A165B664</accession>
<evidence type="ECO:0000313" key="2">
    <source>
        <dbReference type="EMBL" id="KZV79905.1"/>
    </source>
</evidence>
<evidence type="ECO:0000313" key="3">
    <source>
        <dbReference type="Proteomes" id="UP000077266"/>
    </source>
</evidence>
<organism evidence="2 3">
    <name type="scientific">Exidia glandulosa HHB12029</name>
    <dbReference type="NCBI Taxonomy" id="1314781"/>
    <lineage>
        <taxon>Eukaryota</taxon>
        <taxon>Fungi</taxon>
        <taxon>Dikarya</taxon>
        <taxon>Basidiomycota</taxon>
        <taxon>Agaricomycotina</taxon>
        <taxon>Agaricomycetes</taxon>
        <taxon>Auriculariales</taxon>
        <taxon>Exidiaceae</taxon>
        <taxon>Exidia</taxon>
    </lineage>
</organism>
<name>A0A165B664_EXIGL</name>
<protein>
    <submittedName>
        <fullName evidence="2">Uncharacterized protein</fullName>
    </submittedName>
</protein>